<evidence type="ECO:0008006" key="15">
    <source>
        <dbReference type="Google" id="ProtNLM"/>
    </source>
</evidence>
<dbReference type="GO" id="GO:0000287">
    <property type="term" value="F:magnesium ion binding"/>
    <property type="evidence" value="ECO:0007669"/>
    <property type="project" value="TreeGrafter"/>
</dbReference>
<evidence type="ECO:0000256" key="3">
    <source>
        <dbReference type="ARBA" id="ARBA00022448"/>
    </source>
</evidence>
<dbReference type="Pfam" id="PF01544">
    <property type="entry name" value="CorA"/>
    <property type="match status" value="1"/>
</dbReference>
<evidence type="ECO:0000313" key="13">
    <source>
        <dbReference type="EMBL" id="PIR97299.1"/>
    </source>
</evidence>
<evidence type="ECO:0000256" key="2">
    <source>
        <dbReference type="ARBA" id="ARBA00009765"/>
    </source>
</evidence>
<dbReference type="Proteomes" id="UP000230557">
    <property type="component" value="Unassembled WGS sequence"/>
</dbReference>
<feature type="transmembrane region" description="Helical" evidence="12">
    <location>
        <begin position="338"/>
        <end position="358"/>
    </location>
</feature>
<comment type="catalytic activity">
    <reaction evidence="10">
        <text>Mg(2+)(in) = Mg(2+)(out)</text>
        <dbReference type="Rhea" id="RHEA:29827"/>
        <dbReference type="ChEBI" id="CHEBI:18420"/>
    </reaction>
</comment>
<comment type="subcellular location">
    <subcellularLocation>
        <location evidence="1">Cell membrane</location>
        <topology evidence="1">Multi-pass membrane protein</topology>
    </subcellularLocation>
</comment>
<proteinExistence type="inferred from homology"/>
<comment type="similarity">
    <text evidence="2">Belongs to the CorA metal ion transporter (MIT) (TC 1.A.35) family.</text>
</comment>
<dbReference type="GO" id="GO:0015095">
    <property type="term" value="F:magnesium ion transmembrane transporter activity"/>
    <property type="evidence" value="ECO:0007669"/>
    <property type="project" value="TreeGrafter"/>
</dbReference>
<dbReference type="InterPro" id="IPR045863">
    <property type="entry name" value="CorA_TM1_TM2"/>
</dbReference>
<evidence type="ECO:0000256" key="8">
    <source>
        <dbReference type="ARBA" id="ARBA00023065"/>
    </source>
</evidence>
<dbReference type="AlphaFoldDB" id="A0A2H0VG12"/>
<evidence type="ECO:0000256" key="1">
    <source>
        <dbReference type="ARBA" id="ARBA00004651"/>
    </source>
</evidence>
<comment type="function">
    <text evidence="11">Mediates influx of magnesium ions. Alternates between open and closed states. Activated by low cytoplasmic Mg(2+) levels. Inactive when cytoplasmic Mg(2+) levels are high.</text>
</comment>
<dbReference type="SUPFAM" id="SSF144083">
    <property type="entry name" value="Magnesium transport protein CorA, transmembrane region"/>
    <property type="match status" value="1"/>
</dbReference>
<keyword evidence="7 12" id="KW-1133">Transmembrane helix</keyword>
<keyword evidence="4" id="KW-1003">Cell membrane</keyword>
<dbReference type="EMBL" id="PFAJ01000029">
    <property type="protein sequence ID" value="PIR97299.1"/>
    <property type="molecule type" value="Genomic_DNA"/>
</dbReference>
<evidence type="ECO:0000256" key="11">
    <source>
        <dbReference type="ARBA" id="ARBA00045497"/>
    </source>
</evidence>
<keyword evidence="9 12" id="KW-0472">Membrane</keyword>
<dbReference type="InterPro" id="IPR002523">
    <property type="entry name" value="MgTranspt_CorA/ZnTranspt_ZntB"/>
</dbReference>
<keyword evidence="5 12" id="KW-0812">Transmembrane</keyword>
<name>A0A2H0VG12_9BACT</name>
<dbReference type="GO" id="GO:0015087">
    <property type="term" value="F:cobalt ion transmembrane transporter activity"/>
    <property type="evidence" value="ECO:0007669"/>
    <property type="project" value="TreeGrafter"/>
</dbReference>
<keyword evidence="6" id="KW-0460">Magnesium</keyword>
<comment type="caution">
    <text evidence="13">The sequence shown here is derived from an EMBL/GenBank/DDBJ whole genome shotgun (WGS) entry which is preliminary data.</text>
</comment>
<keyword evidence="8" id="KW-0406">Ion transport</keyword>
<dbReference type="PANTHER" id="PTHR46494:SF1">
    <property type="entry name" value="CORA FAMILY METAL ION TRANSPORTER (EUROFUNG)"/>
    <property type="match status" value="1"/>
</dbReference>
<evidence type="ECO:0000256" key="4">
    <source>
        <dbReference type="ARBA" id="ARBA00022475"/>
    </source>
</evidence>
<evidence type="ECO:0000256" key="9">
    <source>
        <dbReference type="ARBA" id="ARBA00023136"/>
    </source>
</evidence>
<protein>
    <recommendedName>
        <fullName evidence="15">Magnesium transporter</fullName>
    </recommendedName>
</protein>
<feature type="transmembrane region" description="Helical" evidence="12">
    <location>
        <begin position="307"/>
        <end position="326"/>
    </location>
</feature>
<sequence length="364" mass="41141">MRGAERRSNPFYLGIASPPLADHNEIDLIIVYLRILCYNAGIQKLSIMIEIKIYNQNKLTQGSKSDLANKKTSLVQVTSPRVSDWVEVSKITGLDARDLKEFLYLSERPVVRNLGVYTAVSFRSPSLNGKSVITKPNLFLISEQRRHFFSISQGNLPANESVGKLPSPQLERVFKEGPTTLLYVFLDEVINNYRQVLDHFNEEVENVEGAVLRGQYTQDITKNIFKIRKTLVYFVRALFANQEVVSAIEKGQGKNLSTEHESRFGTLYADIEQLEDLSGIYREILSSSLEVHLSNISNNLNVIMKRLTSWAAIILVPTLIAGIYGMNVNWLPFTTTNLGGVIVLTIMLLSVLALYTYFSKRGWL</sequence>
<keyword evidence="3" id="KW-0813">Transport</keyword>
<dbReference type="GO" id="GO:0050897">
    <property type="term" value="F:cobalt ion binding"/>
    <property type="evidence" value="ECO:0007669"/>
    <property type="project" value="TreeGrafter"/>
</dbReference>
<evidence type="ECO:0000256" key="7">
    <source>
        <dbReference type="ARBA" id="ARBA00022989"/>
    </source>
</evidence>
<evidence type="ECO:0000256" key="10">
    <source>
        <dbReference type="ARBA" id="ARBA00034269"/>
    </source>
</evidence>
<evidence type="ECO:0000256" key="6">
    <source>
        <dbReference type="ARBA" id="ARBA00022842"/>
    </source>
</evidence>
<dbReference type="PANTHER" id="PTHR46494">
    <property type="entry name" value="CORA FAMILY METAL ION TRANSPORTER (EUROFUNG)"/>
    <property type="match status" value="1"/>
</dbReference>
<evidence type="ECO:0000256" key="5">
    <source>
        <dbReference type="ARBA" id="ARBA00022692"/>
    </source>
</evidence>
<evidence type="ECO:0000256" key="12">
    <source>
        <dbReference type="SAM" id="Phobius"/>
    </source>
</evidence>
<accession>A0A2H0VG12</accession>
<dbReference type="Gene3D" id="1.20.58.340">
    <property type="entry name" value="Magnesium transport protein CorA, transmembrane region"/>
    <property type="match status" value="2"/>
</dbReference>
<dbReference type="InterPro" id="IPR045861">
    <property type="entry name" value="CorA_cytoplasmic_dom"/>
</dbReference>
<organism evidence="13 14">
    <name type="scientific">Candidatus Doudnabacteria bacterium CG10_big_fil_rev_8_21_14_0_10_41_10</name>
    <dbReference type="NCBI Taxonomy" id="1974551"/>
    <lineage>
        <taxon>Bacteria</taxon>
        <taxon>Candidatus Doudnaibacteriota</taxon>
    </lineage>
</organism>
<reference evidence="14" key="1">
    <citation type="submission" date="2017-09" db="EMBL/GenBank/DDBJ databases">
        <title>Depth-based differentiation of microbial function through sediment-hosted aquifers and enrichment of novel symbionts in the deep terrestrial subsurface.</title>
        <authorList>
            <person name="Probst A.J."/>
            <person name="Ladd B."/>
            <person name="Jarett J.K."/>
            <person name="Geller-Mcgrath D.E."/>
            <person name="Sieber C.M.K."/>
            <person name="Emerson J.B."/>
            <person name="Anantharaman K."/>
            <person name="Thomas B.C."/>
            <person name="Malmstrom R."/>
            <person name="Stieglmeier M."/>
            <person name="Klingl A."/>
            <person name="Woyke T."/>
            <person name="Ryan C.M."/>
            <person name="Banfield J.F."/>
        </authorList>
    </citation>
    <scope>NUCLEOTIDE SEQUENCE [LARGE SCALE GENOMIC DNA]</scope>
</reference>
<dbReference type="GO" id="GO:0005886">
    <property type="term" value="C:plasma membrane"/>
    <property type="evidence" value="ECO:0007669"/>
    <property type="project" value="UniProtKB-SubCell"/>
</dbReference>
<dbReference type="FunFam" id="1.20.58.340:FF:000004">
    <property type="entry name" value="Magnesium transport protein CorA"/>
    <property type="match status" value="1"/>
</dbReference>
<evidence type="ECO:0000313" key="14">
    <source>
        <dbReference type="Proteomes" id="UP000230557"/>
    </source>
</evidence>
<dbReference type="SUPFAM" id="SSF143865">
    <property type="entry name" value="CorA soluble domain-like"/>
    <property type="match status" value="1"/>
</dbReference>
<gene>
    <name evidence="13" type="ORF">COT91_02080</name>
</gene>